<name>A0AA40SZL9_9NOST</name>
<reference evidence="3" key="1">
    <citation type="submission" date="2019-07" db="EMBL/GenBank/DDBJ databases">
        <title>Toxilogical consequences of a new and cryptic species of cyanobacteria (Komarekiella delphini-convector) recovered from the epidermis of a bottlenose dolphin and 1500 ft. in the air.</title>
        <authorList>
            <person name="Brown A.O."/>
            <person name="Dvorak P."/>
            <person name="Villanueva C.D."/>
            <person name="Foss A.J."/>
            <person name="Garvey A.D."/>
            <person name="Gibson Q.A."/>
            <person name="Johansen J.R."/>
            <person name="Casamatta D.A."/>
        </authorList>
    </citation>
    <scope>NUCLEOTIDE SEQUENCE</scope>
    <source>
        <strain evidence="3">SJRDD-AB1</strain>
    </source>
</reference>
<proteinExistence type="predicted"/>
<dbReference type="InterPro" id="IPR023346">
    <property type="entry name" value="Lysozyme-like_dom_sf"/>
</dbReference>
<dbReference type="AlphaFoldDB" id="A0AA40SZL9"/>
<organism evidence="3 4">
    <name type="scientific">Komarekiella delphini-convector SJRDD-AB1</name>
    <dbReference type="NCBI Taxonomy" id="2593771"/>
    <lineage>
        <taxon>Bacteria</taxon>
        <taxon>Bacillati</taxon>
        <taxon>Cyanobacteriota</taxon>
        <taxon>Cyanophyceae</taxon>
        <taxon>Nostocales</taxon>
        <taxon>Nostocaceae</taxon>
        <taxon>Komarekiella</taxon>
        <taxon>Komarekiella delphini-convector</taxon>
    </lineage>
</organism>
<dbReference type="Gene3D" id="1.10.530.10">
    <property type="match status" value="1"/>
</dbReference>
<gene>
    <name evidence="3" type="ORF">FNW02_20975</name>
</gene>
<dbReference type="Pfam" id="PF01464">
    <property type="entry name" value="SLT"/>
    <property type="match status" value="1"/>
</dbReference>
<dbReference type="EMBL" id="VJXY01000024">
    <property type="protein sequence ID" value="MBD6618228.1"/>
    <property type="molecule type" value="Genomic_DNA"/>
</dbReference>
<accession>A0AA40SZL9</accession>
<protein>
    <submittedName>
        <fullName evidence="3">DUF4157 domain-containing protein</fullName>
    </submittedName>
</protein>
<dbReference type="CDD" id="cd00254">
    <property type="entry name" value="LT-like"/>
    <property type="match status" value="1"/>
</dbReference>
<dbReference type="RefSeq" id="WP_191759445.1">
    <property type="nucleotide sequence ID" value="NZ_VJXY01000024.1"/>
</dbReference>
<evidence type="ECO:0000259" key="2">
    <source>
        <dbReference type="Pfam" id="PF13699"/>
    </source>
</evidence>
<dbReference type="Pfam" id="PF13699">
    <property type="entry name" value="eCIS_core"/>
    <property type="match status" value="1"/>
</dbReference>
<comment type="caution">
    <text evidence="3">The sequence shown here is derived from an EMBL/GenBank/DDBJ whole genome shotgun (WGS) entry which is preliminary data.</text>
</comment>
<dbReference type="Proteomes" id="UP001165986">
    <property type="component" value="Unassembled WGS sequence"/>
</dbReference>
<dbReference type="InterPro" id="IPR008258">
    <property type="entry name" value="Transglycosylase_SLT_dom_1"/>
</dbReference>
<keyword evidence="4" id="KW-1185">Reference proteome</keyword>
<evidence type="ECO:0000313" key="3">
    <source>
        <dbReference type="EMBL" id="MBD6618228.1"/>
    </source>
</evidence>
<evidence type="ECO:0000313" key="4">
    <source>
        <dbReference type="Proteomes" id="UP001165986"/>
    </source>
</evidence>
<feature type="domain" description="eCIS core" evidence="2">
    <location>
        <begin position="77"/>
        <end position="154"/>
    </location>
</feature>
<feature type="domain" description="Transglycosylase SLT" evidence="1">
    <location>
        <begin position="223"/>
        <end position="318"/>
    </location>
</feature>
<dbReference type="InterPro" id="IPR025295">
    <property type="entry name" value="eCIS_core_dom"/>
</dbReference>
<sequence>MRSHTTTKPLPKSSFTPARSPLLQRKCSCGNSAGLTGKCSACDEKSLTLQRRSKNQTEPPAEVPPIVHEVLSSSGQPLDHQTLNFMGSHFGHDFSRVSVHTDSKAAESAQAINALAYTVGQNVVFGTGQFAPNTTTGKRILAHELAHVVQQSHQGLTPSLQRQSSAGTQSDALEVEADQIAQNVVTKSPKKKASSPQKKKTKKAVSSLLTFDQVEKYILSNNNSSLNKEFLLCLIWKESGFDPKTKNSSSSATGLMQMTKGAVTEVNKNTPKGVHFNHSEMTDPEKNIACGTYYLTIRIKWAKGNIKKGVEGFGTGAGYADKILDCETCLQKQPPEPNDCLFTIHK</sequence>
<dbReference type="SUPFAM" id="SSF53955">
    <property type="entry name" value="Lysozyme-like"/>
    <property type="match status" value="1"/>
</dbReference>
<evidence type="ECO:0000259" key="1">
    <source>
        <dbReference type="Pfam" id="PF01464"/>
    </source>
</evidence>